<keyword evidence="7" id="KW-0234">DNA repair</keyword>
<dbReference type="EC" id="2.7.7.7" evidence="9"/>
<dbReference type="CDD" id="cd10030">
    <property type="entry name" value="UDG-F4_TTUDGA_SPO1dp_like"/>
    <property type="match status" value="1"/>
</dbReference>
<dbReference type="GO" id="GO:0046872">
    <property type="term" value="F:metal ion binding"/>
    <property type="evidence" value="ECO:0007669"/>
    <property type="project" value="UniProtKB-KW"/>
</dbReference>
<evidence type="ECO:0000256" key="5">
    <source>
        <dbReference type="ARBA" id="ARBA00023004"/>
    </source>
</evidence>
<dbReference type="Gene3D" id="3.40.470.10">
    <property type="entry name" value="Uracil-DNA glycosylase-like domain"/>
    <property type="match status" value="1"/>
</dbReference>
<dbReference type="EMBL" id="JACIJM010000007">
    <property type="protein sequence ID" value="MBB5722930.1"/>
    <property type="molecule type" value="Genomic_DNA"/>
</dbReference>
<comment type="caution">
    <text evidence="9">The sequence shown here is derived from an EMBL/GenBank/DDBJ whole genome shotgun (WGS) entry which is preliminary data.</text>
</comment>
<evidence type="ECO:0000256" key="4">
    <source>
        <dbReference type="ARBA" id="ARBA00022801"/>
    </source>
</evidence>
<dbReference type="InterPro" id="IPR036895">
    <property type="entry name" value="Uracil-DNA_glycosylase-like_sf"/>
</dbReference>
<proteinExistence type="predicted"/>
<name>A0A7W9BM12_9RHOB</name>
<dbReference type="InterPro" id="IPR051536">
    <property type="entry name" value="UDG_Type-4/5"/>
</dbReference>
<protein>
    <submittedName>
        <fullName evidence="9">DNA polymerase</fullName>
        <ecNumber evidence="9">2.7.7.7</ecNumber>
    </submittedName>
</protein>
<dbReference type="PANTHER" id="PTHR33693:SF1">
    <property type="entry name" value="TYPE-4 URACIL-DNA GLYCOSYLASE"/>
    <property type="match status" value="1"/>
</dbReference>
<keyword evidence="9" id="KW-0548">Nucleotidyltransferase</keyword>
<gene>
    <name evidence="9" type="ORF">FHS72_002566</name>
</gene>
<evidence type="ECO:0000256" key="3">
    <source>
        <dbReference type="ARBA" id="ARBA00022763"/>
    </source>
</evidence>
<keyword evidence="6" id="KW-0411">Iron-sulfur</keyword>
<keyword evidence="1" id="KW-0004">4Fe-4S</keyword>
<evidence type="ECO:0000259" key="8">
    <source>
        <dbReference type="SMART" id="SM00986"/>
    </source>
</evidence>
<reference evidence="9 10" key="1">
    <citation type="submission" date="2020-08" db="EMBL/GenBank/DDBJ databases">
        <title>Genomic Encyclopedia of Type Strains, Phase IV (KMG-IV): sequencing the most valuable type-strain genomes for metagenomic binning, comparative biology and taxonomic classification.</title>
        <authorList>
            <person name="Goeker M."/>
        </authorList>
    </citation>
    <scope>NUCLEOTIDE SEQUENCE [LARGE SCALE GENOMIC DNA]</scope>
    <source>
        <strain evidence="9 10">DSM 101064</strain>
    </source>
</reference>
<evidence type="ECO:0000313" key="9">
    <source>
        <dbReference type="EMBL" id="MBB5722930.1"/>
    </source>
</evidence>
<feature type="domain" description="Uracil-DNA glycosylase-like" evidence="8">
    <location>
        <begin position="103"/>
        <end position="254"/>
    </location>
</feature>
<dbReference type="SMART" id="SM00987">
    <property type="entry name" value="UreE_C"/>
    <property type="match status" value="1"/>
</dbReference>
<dbReference type="GO" id="GO:0006281">
    <property type="term" value="P:DNA repair"/>
    <property type="evidence" value="ECO:0007669"/>
    <property type="project" value="UniProtKB-KW"/>
</dbReference>
<evidence type="ECO:0000256" key="2">
    <source>
        <dbReference type="ARBA" id="ARBA00022723"/>
    </source>
</evidence>
<evidence type="ECO:0000256" key="6">
    <source>
        <dbReference type="ARBA" id="ARBA00023014"/>
    </source>
</evidence>
<keyword evidence="4" id="KW-0378">Hydrolase</keyword>
<dbReference type="GO" id="GO:0003887">
    <property type="term" value="F:DNA-directed DNA polymerase activity"/>
    <property type="evidence" value="ECO:0007669"/>
    <property type="project" value="UniProtKB-EC"/>
</dbReference>
<keyword evidence="5" id="KW-0408">Iron</keyword>
<organism evidence="9 10">
    <name type="scientific">Yoonia ponticola</name>
    <dbReference type="NCBI Taxonomy" id="1524255"/>
    <lineage>
        <taxon>Bacteria</taxon>
        <taxon>Pseudomonadati</taxon>
        <taxon>Pseudomonadota</taxon>
        <taxon>Alphaproteobacteria</taxon>
        <taxon>Rhodobacterales</taxon>
        <taxon>Paracoccaceae</taxon>
        <taxon>Yoonia</taxon>
    </lineage>
</organism>
<dbReference type="SUPFAM" id="SSF52141">
    <property type="entry name" value="Uracil-DNA glycosylase-like"/>
    <property type="match status" value="1"/>
</dbReference>
<dbReference type="Proteomes" id="UP000535415">
    <property type="component" value="Unassembled WGS sequence"/>
</dbReference>
<evidence type="ECO:0000256" key="7">
    <source>
        <dbReference type="ARBA" id="ARBA00023204"/>
    </source>
</evidence>
<dbReference type="AlphaFoldDB" id="A0A7W9BM12"/>
<dbReference type="GO" id="GO:0051539">
    <property type="term" value="F:4 iron, 4 sulfur cluster binding"/>
    <property type="evidence" value="ECO:0007669"/>
    <property type="project" value="UniProtKB-KW"/>
</dbReference>
<accession>A0A7W9BM12</accession>
<dbReference type="Pfam" id="PF03167">
    <property type="entry name" value="UDG"/>
    <property type="match status" value="1"/>
</dbReference>
<dbReference type="RefSeq" id="WP_183529670.1">
    <property type="nucleotide sequence ID" value="NZ_JACIJM010000007.1"/>
</dbReference>
<keyword evidence="3" id="KW-0227">DNA damage</keyword>
<keyword evidence="9" id="KW-0808">Transferase</keyword>
<dbReference type="PANTHER" id="PTHR33693">
    <property type="entry name" value="TYPE-5 URACIL-DNA GLYCOSYLASE"/>
    <property type="match status" value="1"/>
</dbReference>
<dbReference type="InterPro" id="IPR005122">
    <property type="entry name" value="Uracil-DNA_glycosylase-like"/>
</dbReference>
<evidence type="ECO:0000256" key="1">
    <source>
        <dbReference type="ARBA" id="ARBA00022485"/>
    </source>
</evidence>
<dbReference type="SMART" id="SM00986">
    <property type="entry name" value="UDG"/>
    <property type="match status" value="1"/>
</dbReference>
<keyword evidence="10" id="KW-1185">Reference proteome</keyword>
<dbReference type="GO" id="GO:0097506">
    <property type="term" value="F:deaminated base DNA N-glycosylase activity"/>
    <property type="evidence" value="ECO:0007669"/>
    <property type="project" value="UniProtKB-ARBA"/>
</dbReference>
<evidence type="ECO:0000313" key="10">
    <source>
        <dbReference type="Proteomes" id="UP000535415"/>
    </source>
</evidence>
<sequence>MDSVSTTYWDDRALLEWQLELGADEAIDETPVNRYNLEPAKPKAVPNPNAGPERPAPIVVKELDTVALAKSAAAGVSDLDALRAALDGFDHCHLKRGARKMVFAAGNPAARVMVVGEAPSREEDVAGRPFAGVQGDLLAKMMAAIGLAADADDPAKAVYMATAMPWRVPGDGLPNRKDMAMMRPFLERHIALANPDVVILMGNTACQMLLDKTGISRLRGKWTEVVGRPAMPMAHPMSLLKTPLAKRDAWADLLDVQAKLRTISS</sequence>
<keyword evidence="2" id="KW-0479">Metal-binding</keyword>